<feature type="compositionally biased region" description="Low complexity" evidence="1">
    <location>
        <begin position="30"/>
        <end position="45"/>
    </location>
</feature>
<sequence>MVVIFAITDNEFGYVAWIVGHGATSSPKVRLSPKSHPSSSSLCRSAANEGDATQGGMIDTTGAIRTELENPPIRLDVGFGLDPPELATASSNFAHSSVVLTSEKSLQHHYLQVSVALKQVQQEPCKTASPYVLNRRHQSSAESCFAA</sequence>
<reference evidence="2 3" key="1">
    <citation type="journal article" date="2023" name="Plants (Basel)">
        <title>Bridging the Gap: Combining Genomics and Transcriptomics Approaches to Understand Stylosanthes scabra, an Orphan Legume from the Brazilian Caatinga.</title>
        <authorList>
            <person name="Ferreira-Neto J.R.C."/>
            <person name="da Silva M.D."/>
            <person name="Binneck E."/>
            <person name="de Melo N.F."/>
            <person name="da Silva R.H."/>
            <person name="de Melo A.L.T.M."/>
            <person name="Pandolfi V."/>
            <person name="Bustamante F.O."/>
            <person name="Brasileiro-Vidal A.C."/>
            <person name="Benko-Iseppon A.M."/>
        </authorList>
    </citation>
    <scope>NUCLEOTIDE SEQUENCE [LARGE SCALE GENOMIC DNA]</scope>
    <source>
        <tissue evidence="2">Leaves</tissue>
    </source>
</reference>
<evidence type="ECO:0000313" key="2">
    <source>
        <dbReference type="EMBL" id="MED6189154.1"/>
    </source>
</evidence>
<comment type="caution">
    <text evidence="2">The sequence shown here is derived from an EMBL/GenBank/DDBJ whole genome shotgun (WGS) entry which is preliminary data.</text>
</comment>
<keyword evidence="3" id="KW-1185">Reference proteome</keyword>
<dbReference type="EMBL" id="JASCZI010183201">
    <property type="protein sequence ID" value="MED6189154.1"/>
    <property type="molecule type" value="Genomic_DNA"/>
</dbReference>
<evidence type="ECO:0000313" key="3">
    <source>
        <dbReference type="Proteomes" id="UP001341840"/>
    </source>
</evidence>
<proteinExistence type="predicted"/>
<feature type="region of interest" description="Disordered" evidence="1">
    <location>
        <begin position="25"/>
        <end position="57"/>
    </location>
</feature>
<gene>
    <name evidence="2" type="ORF">PIB30_093031</name>
</gene>
<evidence type="ECO:0000256" key="1">
    <source>
        <dbReference type="SAM" id="MobiDB-lite"/>
    </source>
</evidence>
<dbReference type="Proteomes" id="UP001341840">
    <property type="component" value="Unassembled WGS sequence"/>
</dbReference>
<organism evidence="2 3">
    <name type="scientific">Stylosanthes scabra</name>
    <dbReference type="NCBI Taxonomy" id="79078"/>
    <lineage>
        <taxon>Eukaryota</taxon>
        <taxon>Viridiplantae</taxon>
        <taxon>Streptophyta</taxon>
        <taxon>Embryophyta</taxon>
        <taxon>Tracheophyta</taxon>
        <taxon>Spermatophyta</taxon>
        <taxon>Magnoliopsida</taxon>
        <taxon>eudicotyledons</taxon>
        <taxon>Gunneridae</taxon>
        <taxon>Pentapetalae</taxon>
        <taxon>rosids</taxon>
        <taxon>fabids</taxon>
        <taxon>Fabales</taxon>
        <taxon>Fabaceae</taxon>
        <taxon>Papilionoideae</taxon>
        <taxon>50 kb inversion clade</taxon>
        <taxon>dalbergioids sensu lato</taxon>
        <taxon>Dalbergieae</taxon>
        <taxon>Pterocarpus clade</taxon>
        <taxon>Stylosanthes</taxon>
    </lineage>
</organism>
<accession>A0ABU6WTC7</accession>
<name>A0ABU6WTC7_9FABA</name>
<protein>
    <submittedName>
        <fullName evidence="2">Uncharacterized protein</fullName>
    </submittedName>
</protein>